<organism evidence="5 6">
    <name type="scientific">Mesorhizobium metallidurans STM 2683</name>
    <dbReference type="NCBI Taxonomy" id="1297569"/>
    <lineage>
        <taxon>Bacteria</taxon>
        <taxon>Pseudomonadati</taxon>
        <taxon>Pseudomonadota</taxon>
        <taxon>Alphaproteobacteria</taxon>
        <taxon>Hyphomicrobiales</taxon>
        <taxon>Phyllobacteriaceae</taxon>
        <taxon>Mesorhizobium</taxon>
    </lineage>
</organism>
<dbReference type="Pfam" id="PF00588">
    <property type="entry name" value="SpoU_methylase"/>
    <property type="match status" value="1"/>
</dbReference>
<dbReference type="PANTHER" id="PTHR43191:SF2">
    <property type="entry name" value="RRNA METHYLTRANSFERASE 3, MITOCHONDRIAL"/>
    <property type="match status" value="1"/>
</dbReference>
<dbReference type="EMBL" id="CAUM01000062">
    <property type="protein sequence ID" value="CCV05337.1"/>
    <property type="molecule type" value="Genomic_DNA"/>
</dbReference>
<dbReference type="GO" id="GO:0006396">
    <property type="term" value="P:RNA processing"/>
    <property type="evidence" value="ECO:0007669"/>
    <property type="project" value="InterPro"/>
</dbReference>
<dbReference type="GO" id="GO:0005737">
    <property type="term" value="C:cytoplasm"/>
    <property type="evidence" value="ECO:0007669"/>
    <property type="project" value="UniProtKB-ARBA"/>
</dbReference>
<evidence type="ECO:0000256" key="2">
    <source>
        <dbReference type="ARBA" id="ARBA00022603"/>
    </source>
</evidence>
<dbReference type="STRING" id="1297569.MESS2_1540022"/>
<dbReference type="AlphaFoldDB" id="M5EM22"/>
<dbReference type="InterPro" id="IPR029026">
    <property type="entry name" value="tRNA_m1G_MTases_N"/>
</dbReference>
<dbReference type="eggNOG" id="COG0566">
    <property type="taxonomic scope" value="Bacteria"/>
</dbReference>
<dbReference type="InterPro" id="IPR051259">
    <property type="entry name" value="rRNA_Methyltransferase"/>
</dbReference>
<keyword evidence="3 5" id="KW-0808">Transferase</keyword>
<gene>
    <name evidence="5" type="ORF">MESS2_1540022</name>
</gene>
<dbReference type="SUPFAM" id="SSF55315">
    <property type="entry name" value="L30e-like"/>
    <property type="match status" value="1"/>
</dbReference>
<dbReference type="InterPro" id="IPR013123">
    <property type="entry name" value="SpoU_subst-bd"/>
</dbReference>
<sequence>MSERHAGAPGQVKEVTSLANPLIKDIKALALKKFRDQQNAFMAEGLKLVIDALDLGWQIRTLVFAKAGRGNAAVEKAAARTVAAGGTVLEVSEKVLVAITRRDNPQMVVGVFSQKILPLKEIRARDGDVWVALDRVRDPGNLGTVIRTVDAVGARGVILVGETTDPFSVETVRATMGSIFAVPVAKATPDAFLAWRKGFQGLVAGTHLQGAVDYRSVDFSKGPVLLVMGNEQQGLPENLAESCDRLLRIPQAGRADSLNLAVATGVMLFEIRRGALKLEPD</sequence>
<evidence type="ECO:0000313" key="5">
    <source>
        <dbReference type="EMBL" id="CCV05337.1"/>
    </source>
</evidence>
<dbReference type="RefSeq" id="WP_008874289.1">
    <property type="nucleotide sequence ID" value="NZ_CAUM01000062.1"/>
</dbReference>
<reference evidence="5 6" key="1">
    <citation type="submission" date="2013-02" db="EMBL/GenBank/DDBJ databases">
        <authorList>
            <person name="Genoscope - CEA"/>
        </authorList>
    </citation>
    <scope>NUCLEOTIDE SEQUENCE [LARGE SCALE GENOMIC DNA]</scope>
    <source>
        <strain evidence="5 6">STM 2683</strain>
    </source>
</reference>
<dbReference type="PANTHER" id="PTHR43191">
    <property type="entry name" value="RRNA METHYLTRANSFERASE 3"/>
    <property type="match status" value="1"/>
</dbReference>
<dbReference type="InterPro" id="IPR053888">
    <property type="entry name" value="MRM3-like_sub_bind"/>
</dbReference>
<dbReference type="GO" id="GO:0008173">
    <property type="term" value="F:RNA methyltransferase activity"/>
    <property type="evidence" value="ECO:0007669"/>
    <property type="project" value="InterPro"/>
</dbReference>
<evidence type="ECO:0000256" key="1">
    <source>
        <dbReference type="ARBA" id="ARBA00007228"/>
    </source>
</evidence>
<accession>M5EM22</accession>
<dbReference type="InterPro" id="IPR001537">
    <property type="entry name" value="SpoU_MeTrfase"/>
</dbReference>
<dbReference type="Proteomes" id="UP000012062">
    <property type="component" value="Unassembled WGS sequence"/>
</dbReference>
<dbReference type="GO" id="GO:0032259">
    <property type="term" value="P:methylation"/>
    <property type="evidence" value="ECO:0007669"/>
    <property type="project" value="UniProtKB-KW"/>
</dbReference>
<dbReference type="GO" id="GO:0003723">
    <property type="term" value="F:RNA binding"/>
    <property type="evidence" value="ECO:0007669"/>
    <property type="project" value="InterPro"/>
</dbReference>
<dbReference type="InterPro" id="IPR029064">
    <property type="entry name" value="Ribosomal_eL30-like_sf"/>
</dbReference>
<dbReference type="SMART" id="SM00967">
    <property type="entry name" value="SpoU_sub_bind"/>
    <property type="match status" value="1"/>
</dbReference>
<evidence type="ECO:0000313" key="6">
    <source>
        <dbReference type="Proteomes" id="UP000012062"/>
    </source>
</evidence>
<dbReference type="CDD" id="cd18095">
    <property type="entry name" value="SpoU-like_rRNA-MTase"/>
    <property type="match status" value="1"/>
</dbReference>
<proteinExistence type="inferred from homology"/>
<keyword evidence="6" id="KW-1185">Reference proteome</keyword>
<dbReference type="InterPro" id="IPR029028">
    <property type="entry name" value="Alpha/beta_knot_MTases"/>
</dbReference>
<protein>
    <submittedName>
        <fullName evidence="5">tRNA/rRNA methyltransferase (SpoU)</fullName>
    </submittedName>
</protein>
<feature type="domain" description="RNA 2-O ribose methyltransferase substrate binding" evidence="4">
    <location>
        <begin position="42"/>
        <end position="118"/>
    </location>
</feature>
<dbReference type="Pfam" id="PF22435">
    <property type="entry name" value="MRM3-like_sub_bind"/>
    <property type="match status" value="1"/>
</dbReference>
<evidence type="ECO:0000259" key="4">
    <source>
        <dbReference type="SMART" id="SM00967"/>
    </source>
</evidence>
<dbReference type="SUPFAM" id="SSF75217">
    <property type="entry name" value="alpha/beta knot"/>
    <property type="match status" value="1"/>
</dbReference>
<keyword evidence="2 5" id="KW-0489">Methyltransferase</keyword>
<dbReference type="Gene3D" id="3.30.1330.30">
    <property type="match status" value="1"/>
</dbReference>
<comment type="caution">
    <text evidence="5">The sequence shown here is derived from an EMBL/GenBank/DDBJ whole genome shotgun (WGS) entry which is preliminary data.</text>
</comment>
<evidence type="ECO:0000256" key="3">
    <source>
        <dbReference type="ARBA" id="ARBA00022679"/>
    </source>
</evidence>
<dbReference type="OrthoDB" id="9794400at2"/>
<comment type="similarity">
    <text evidence="1">Belongs to the class IV-like SAM-binding methyltransferase superfamily. RNA methyltransferase TrmH family.</text>
</comment>
<name>M5EM22_9HYPH</name>
<dbReference type="Gene3D" id="3.40.1280.10">
    <property type="match status" value="1"/>
</dbReference>